<evidence type="ECO:0000313" key="1">
    <source>
        <dbReference type="EMBL" id="MFC5460160.1"/>
    </source>
</evidence>
<protein>
    <submittedName>
        <fullName evidence="1">Uncharacterized protein</fullName>
    </submittedName>
</protein>
<sequence length="155" mass="16490">MVTATGVPSVVVAPATGAVPFVVSEGEVDTVDAPGPVDVAGATLAFESAPPPPQAARVVPNTAIAAIRIAKFWSGSVMAVFKEVTVGNKVLPQGISEDYAKAKLLNRCRKGPTQYFFQIQHNIVGCFTKIIRYISFLSFFYVPVSTGCRTKKTAR</sequence>
<dbReference type="EMBL" id="JBHSMU010000009">
    <property type="protein sequence ID" value="MFC5460160.1"/>
    <property type="molecule type" value="Genomic_DNA"/>
</dbReference>
<reference evidence="2" key="1">
    <citation type="journal article" date="2019" name="Int. J. Syst. Evol. Microbiol.">
        <title>The Global Catalogue of Microorganisms (GCM) 10K type strain sequencing project: providing services to taxonomists for standard genome sequencing and annotation.</title>
        <authorList>
            <consortium name="The Broad Institute Genomics Platform"/>
            <consortium name="The Broad Institute Genome Sequencing Center for Infectious Disease"/>
            <person name="Wu L."/>
            <person name="Ma J."/>
        </authorList>
    </citation>
    <scope>NUCLEOTIDE SEQUENCE [LARGE SCALE GENOMIC DNA]</scope>
    <source>
        <strain evidence="2">KACC 12649</strain>
    </source>
</reference>
<name>A0ABW0L2Z8_9BURK</name>
<comment type="caution">
    <text evidence="1">The sequence shown here is derived from an EMBL/GenBank/DDBJ whole genome shotgun (WGS) entry which is preliminary data.</text>
</comment>
<dbReference type="Proteomes" id="UP001596050">
    <property type="component" value="Unassembled WGS sequence"/>
</dbReference>
<accession>A0ABW0L2Z8</accession>
<gene>
    <name evidence="1" type="ORF">ACFPN5_10100</name>
</gene>
<evidence type="ECO:0000313" key="2">
    <source>
        <dbReference type="Proteomes" id="UP001596050"/>
    </source>
</evidence>
<organism evidence="1 2">
    <name type="scientific">Massilia niabensis</name>
    <dbReference type="NCBI Taxonomy" id="544910"/>
    <lineage>
        <taxon>Bacteria</taxon>
        <taxon>Pseudomonadati</taxon>
        <taxon>Pseudomonadota</taxon>
        <taxon>Betaproteobacteria</taxon>
        <taxon>Burkholderiales</taxon>
        <taxon>Oxalobacteraceae</taxon>
        <taxon>Telluria group</taxon>
        <taxon>Massilia</taxon>
    </lineage>
</organism>
<proteinExistence type="predicted"/>
<keyword evidence="2" id="KW-1185">Reference proteome</keyword>
<dbReference type="RefSeq" id="WP_379782746.1">
    <property type="nucleotide sequence ID" value="NZ_JBHSMU010000009.1"/>
</dbReference>